<dbReference type="InterPro" id="IPR005844">
    <property type="entry name" value="A-D-PHexomutase_a/b/a-I"/>
</dbReference>
<dbReference type="GO" id="GO:0016868">
    <property type="term" value="F:intramolecular phosphotransferase activity"/>
    <property type="evidence" value="ECO:0007669"/>
    <property type="project" value="InterPro"/>
</dbReference>
<dbReference type="InterPro" id="IPR036900">
    <property type="entry name" value="A-D-PHexomutase_C_sf"/>
</dbReference>
<dbReference type="GO" id="GO:0000287">
    <property type="term" value="F:magnesium ion binding"/>
    <property type="evidence" value="ECO:0007669"/>
    <property type="project" value="InterPro"/>
</dbReference>
<keyword evidence="4" id="KW-0479">Metal-binding</keyword>
<evidence type="ECO:0000256" key="5">
    <source>
        <dbReference type="ARBA" id="ARBA00022842"/>
    </source>
</evidence>
<proteinExistence type="inferred from homology"/>
<dbReference type="Pfam" id="PF02880">
    <property type="entry name" value="PGM_PMM_III"/>
    <property type="match status" value="1"/>
</dbReference>
<feature type="domain" description="Alpha-D-phosphohexomutase alpha/beta/alpha" evidence="8">
    <location>
        <begin position="6"/>
        <end position="122"/>
    </location>
</feature>
<evidence type="ECO:0000256" key="1">
    <source>
        <dbReference type="ARBA" id="ARBA00001946"/>
    </source>
</evidence>
<organism evidence="11">
    <name type="scientific">marine metagenome</name>
    <dbReference type="NCBI Taxonomy" id="408172"/>
    <lineage>
        <taxon>unclassified sequences</taxon>
        <taxon>metagenomes</taxon>
        <taxon>ecological metagenomes</taxon>
    </lineage>
</organism>
<evidence type="ECO:0000259" key="7">
    <source>
        <dbReference type="Pfam" id="PF00408"/>
    </source>
</evidence>
<dbReference type="Gene3D" id="3.40.120.10">
    <property type="entry name" value="Alpha-D-Glucose-1,6-Bisphosphate, subunit A, domain 3"/>
    <property type="match status" value="3"/>
</dbReference>
<evidence type="ECO:0008006" key="12">
    <source>
        <dbReference type="Google" id="ProtNLM"/>
    </source>
</evidence>
<reference evidence="11" key="1">
    <citation type="submission" date="2018-05" db="EMBL/GenBank/DDBJ databases">
        <authorList>
            <person name="Lanie J.A."/>
            <person name="Ng W.-L."/>
            <person name="Kazmierczak K.M."/>
            <person name="Andrzejewski T.M."/>
            <person name="Davidsen T.M."/>
            <person name="Wayne K.J."/>
            <person name="Tettelin H."/>
            <person name="Glass J.I."/>
            <person name="Rusch D."/>
            <person name="Podicherti R."/>
            <person name="Tsui H.-C.T."/>
            <person name="Winkler M.E."/>
        </authorList>
    </citation>
    <scope>NUCLEOTIDE SEQUENCE</scope>
</reference>
<keyword evidence="5" id="KW-0460">Magnesium</keyword>
<dbReference type="GO" id="GO:0005975">
    <property type="term" value="P:carbohydrate metabolic process"/>
    <property type="evidence" value="ECO:0007669"/>
    <property type="project" value="InterPro"/>
</dbReference>
<dbReference type="CDD" id="cd03089">
    <property type="entry name" value="PMM_PGM"/>
    <property type="match status" value="1"/>
</dbReference>
<dbReference type="EMBL" id="UINC01000394">
    <property type="protein sequence ID" value="SUZ54554.1"/>
    <property type="molecule type" value="Genomic_DNA"/>
</dbReference>
<dbReference type="AlphaFoldDB" id="A0A381NKA8"/>
<dbReference type="InterPro" id="IPR005841">
    <property type="entry name" value="Alpha-D-phosphohexomutase_SF"/>
</dbReference>
<comment type="cofactor">
    <cofactor evidence="1">
        <name>Mg(2+)</name>
        <dbReference type="ChEBI" id="CHEBI:18420"/>
    </cofactor>
</comment>
<dbReference type="Pfam" id="PF02878">
    <property type="entry name" value="PGM_PMM_I"/>
    <property type="match status" value="1"/>
</dbReference>
<dbReference type="PANTHER" id="PTHR43771:SF2">
    <property type="entry name" value="PHOSPHOMANNOMUTASE_PHOSPHOGLUCOMUTASE"/>
    <property type="match status" value="1"/>
</dbReference>
<evidence type="ECO:0000256" key="6">
    <source>
        <dbReference type="ARBA" id="ARBA00023235"/>
    </source>
</evidence>
<feature type="domain" description="Alpha-D-phosphohexomutase alpha/beta/alpha" evidence="10">
    <location>
        <begin position="253"/>
        <end position="361"/>
    </location>
</feature>
<dbReference type="PRINTS" id="PR00509">
    <property type="entry name" value="PGMPMM"/>
</dbReference>
<evidence type="ECO:0000256" key="3">
    <source>
        <dbReference type="ARBA" id="ARBA00022553"/>
    </source>
</evidence>
<dbReference type="Gene3D" id="3.30.310.50">
    <property type="entry name" value="Alpha-D-phosphohexomutase, C-terminal domain"/>
    <property type="match status" value="1"/>
</dbReference>
<accession>A0A381NKA8</accession>
<evidence type="ECO:0000259" key="10">
    <source>
        <dbReference type="Pfam" id="PF02880"/>
    </source>
</evidence>
<feature type="domain" description="Alpha-D-phosphohexomutase C-terminal" evidence="7">
    <location>
        <begin position="384"/>
        <end position="440"/>
    </location>
</feature>
<dbReference type="InterPro" id="IPR005843">
    <property type="entry name" value="A-D-PHexomutase_C"/>
</dbReference>
<dbReference type="InterPro" id="IPR016066">
    <property type="entry name" value="A-D-PHexomutase_CS"/>
</dbReference>
<evidence type="ECO:0000256" key="4">
    <source>
        <dbReference type="ARBA" id="ARBA00022723"/>
    </source>
</evidence>
<dbReference type="SUPFAM" id="SSF53738">
    <property type="entry name" value="Phosphoglucomutase, first 3 domains"/>
    <property type="match status" value="3"/>
</dbReference>
<keyword evidence="6" id="KW-0413">Isomerase</keyword>
<name>A0A381NKA8_9ZZZZ</name>
<dbReference type="InterPro" id="IPR005846">
    <property type="entry name" value="A-D-PHexomutase_a/b/a-III"/>
</dbReference>
<comment type="similarity">
    <text evidence="2">Belongs to the phosphohexose mutase family.</text>
</comment>
<dbReference type="InterPro" id="IPR005845">
    <property type="entry name" value="A-D-PHexomutase_a/b/a-II"/>
</dbReference>
<evidence type="ECO:0000256" key="2">
    <source>
        <dbReference type="ARBA" id="ARBA00010231"/>
    </source>
</evidence>
<evidence type="ECO:0000259" key="9">
    <source>
        <dbReference type="Pfam" id="PF02879"/>
    </source>
</evidence>
<evidence type="ECO:0000259" key="8">
    <source>
        <dbReference type="Pfam" id="PF02878"/>
    </source>
</evidence>
<feature type="domain" description="Alpha-D-phosphohexomutase alpha/beta/alpha" evidence="9">
    <location>
        <begin position="153"/>
        <end position="248"/>
    </location>
</feature>
<dbReference type="Pfam" id="PF00408">
    <property type="entry name" value="PGM_PMM_IV"/>
    <property type="match status" value="1"/>
</dbReference>
<keyword evidence="3" id="KW-0597">Phosphoprotein</keyword>
<protein>
    <recommendedName>
        <fullName evidence="12">Phosphomannomutase</fullName>
    </recommendedName>
</protein>
<gene>
    <name evidence="11" type="ORF">METZ01_LOCUS7408</name>
</gene>
<dbReference type="InterPro" id="IPR016055">
    <property type="entry name" value="A-D-PHexomutase_a/b/a-I/II/III"/>
</dbReference>
<sequence>MVNKYIFREYDIRGKVIDDFPPEIVVQLGKGFGTFVKRNDFHEIALSGDIRLTTPQLMDDFKKGVLSTGVDVINLGILPTPANYYSMFKLEVGGAVQITGSHNPPEFNGFKMSLDRKAVYGKSIQVLRQYIDSNDFDIGEGNEIKYDIKSDYKSMIIEKINIERPMKVVMDCGNAAGAINAPDIFKSLNLELKELYCDADGTFPNHHPDPTVEENLKDLIGIMKLGNHDIGIAFDGDADRVGVVDETGDIIWADQLMALFLPEVIQNGDTILFDVKCSQALEDMIIKFGGKPVMWKTGHSLIKQKMNELGCKLGGEMSGHIFFADDYYGYDDAIYVAARIVQTLSRTDKKLSELKEELPKYYSTPEMRLACESDEDKFRIANQAINFFQDNYDCITVDGVRIKFGDGWGLVRSSNTQPVIVCRFEANSLERMEELKHLVLNKLQTMGNIKLDDH</sequence>
<dbReference type="PROSITE" id="PS00710">
    <property type="entry name" value="PGM_PMM"/>
    <property type="match status" value="1"/>
</dbReference>
<dbReference type="Pfam" id="PF02879">
    <property type="entry name" value="PGM_PMM_II"/>
    <property type="match status" value="1"/>
</dbReference>
<evidence type="ECO:0000313" key="11">
    <source>
        <dbReference type="EMBL" id="SUZ54554.1"/>
    </source>
</evidence>
<dbReference type="PANTHER" id="PTHR43771">
    <property type="entry name" value="PHOSPHOMANNOMUTASE"/>
    <property type="match status" value="1"/>
</dbReference>
<dbReference type="SUPFAM" id="SSF55957">
    <property type="entry name" value="Phosphoglucomutase, C-terminal domain"/>
    <property type="match status" value="1"/>
</dbReference>